<reference evidence="1" key="1">
    <citation type="submission" date="2021-05" db="EMBL/GenBank/DDBJ databases">
        <authorList>
            <person name="Alioto T."/>
            <person name="Alioto T."/>
            <person name="Gomez Garrido J."/>
        </authorList>
    </citation>
    <scope>NUCLEOTIDE SEQUENCE</scope>
</reference>
<dbReference type="Gene3D" id="3.60.10.10">
    <property type="entry name" value="Endonuclease/exonuclease/phosphatase"/>
    <property type="match status" value="1"/>
</dbReference>
<dbReference type="AlphaFoldDB" id="A0A8D8BEP6"/>
<evidence type="ECO:0000313" key="1">
    <source>
        <dbReference type="EMBL" id="CAG6474436.1"/>
    </source>
</evidence>
<dbReference type="InterPro" id="IPR036691">
    <property type="entry name" value="Endo/exonu/phosph_ase_sf"/>
</dbReference>
<sequence length="174" mass="19269">MTPSCEASDNLILTSPTTASNNLIEILTYCQNFNRMKSAAKIDTINQAISGCLYTAILGTETSWDASILSEEVFSSNFNVFRNDRNLLSSGKKSGGGVLVAIKADFDSEKLDSDVFAHFEHVWVKAQIAKETHIFASVYFPPLSPLSSYEDFFRNAEKIISSLDPESKIHLFGR</sequence>
<name>A0A8D8BEP6_CULPI</name>
<dbReference type="EMBL" id="HBUE01074733">
    <property type="protein sequence ID" value="CAG6474436.1"/>
    <property type="molecule type" value="Transcribed_RNA"/>
</dbReference>
<organism evidence="1">
    <name type="scientific">Culex pipiens</name>
    <name type="common">House mosquito</name>
    <dbReference type="NCBI Taxonomy" id="7175"/>
    <lineage>
        <taxon>Eukaryota</taxon>
        <taxon>Metazoa</taxon>
        <taxon>Ecdysozoa</taxon>
        <taxon>Arthropoda</taxon>
        <taxon>Hexapoda</taxon>
        <taxon>Insecta</taxon>
        <taxon>Pterygota</taxon>
        <taxon>Neoptera</taxon>
        <taxon>Endopterygota</taxon>
        <taxon>Diptera</taxon>
        <taxon>Nematocera</taxon>
        <taxon>Culicoidea</taxon>
        <taxon>Culicidae</taxon>
        <taxon>Culicinae</taxon>
        <taxon>Culicini</taxon>
        <taxon>Culex</taxon>
        <taxon>Culex</taxon>
    </lineage>
</organism>
<proteinExistence type="predicted"/>
<accession>A0A8D8BEP6</accession>
<dbReference type="SUPFAM" id="SSF56219">
    <property type="entry name" value="DNase I-like"/>
    <property type="match status" value="1"/>
</dbReference>
<protein>
    <submittedName>
        <fullName evidence="1">(northern house mosquito) hypothetical protein</fullName>
    </submittedName>
</protein>